<reference evidence="2" key="1">
    <citation type="submission" date="2016-11" db="EMBL/GenBank/DDBJ databases">
        <authorList>
            <person name="Varghese N."/>
            <person name="Submissions S."/>
        </authorList>
    </citation>
    <scope>NUCLEOTIDE SEQUENCE [LARGE SCALE GENOMIC DNA]</scope>
    <source>
        <strain evidence="2">Sac-22</strain>
    </source>
</reference>
<name>A0A1M7L449_9BURK</name>
<evidence type="ECO:0000313" key="1">
    <source>
        <dbReference type="EMBL" id="SHM72646.1"/>
    </source>
</evidence>
<keyword evidence="2" id="KW-1185">Reference proteome</keyword>
<dbReference type="Proteomes" id="UP000184339">
    <property type="component" value="Unassembled WGS sequence"/>
</dbReference>
<dbReference type="AlphaFoldDB" id="A0A1M7L449"/>
<gene>
    <name evidence="1" type="ORF">SAMN05192549_102327</name>
</gene>
<dbReference type="EMBL" id="FRCX01000002">
    <property type="protein sequence ID" value="SHM72646.1"/>
    <property type="molecule type" value="Genomic_DNA"/>
</dbReference>
<organism evidence="1 2">
    <name type="scientific">Duganella sacchari</name>
    <dbReference type="NCBI Taxonomy" id="551987"/>
    <lineage>
        <taxon>Bacteria</taxon>
        <taxon>Pseudomonadati</taxon>
        <taxon>Pseudomonadota</taxon>
        <taxon>Betaproteobacteria</taxon>
        <taxon>Burkholderiales</taxon>
        <taxon>Oxalobacteraceae</taxon>
        <taxon>Telluria group</taxon>
        <taxon>Duganella</taxon>
    </lineage>
</organism>
<accession>A0A1M7L449</accession>
<evidence type="ECO:0008006" key="3">
    <source>
        <dbReference type="Google" id="ProtNLM"/>
    </source>
</evidence>
<protein>
    <recommendedName>
        <fullName evidence="3">Methyl-accepting chemotaxis protein</fullName>
    </recommendedName>
</protein>
<proteinExistence type="predicted"/>
<dbReference type="STRING" id="551987.SAMN05192549_102327"/>
<sequence>MIYIFDKESRVNVSNWKIGTRRSADFSIVLPASREQEMDTEQIDQTVAQMDTVVQQNAALVERLNQAHRPVSTQLALPHRRQGVLAGGG</sequence>
<evidence type="ECO:0000313" key="2">
    <source>
        <dbReference type="Proteomes" id="UP000184339"/>
    </source>
</evidence>